<protein>
    <submittedName>
        <fullName evidence="1">Uncharacterized protein</fullName>
    </submittedName>
</protein>
<sequence length="177" mass="19587">MDDPTLTAQYAQSGDLMDLCNNEVWLCESAQVEDGVQVEAGLPMREYSQIVTALTSEQNQRLRQQMKVQSILFTALQQWMESWDLGAGFDDTYAIARRLIRHHLANPTETQLATLDKILAESVEPGNMNPSDGKQAVSMLAEMFTQEDWQAIAEAASHSISSRVLSAGKTQPVITAV</sequence>
<dbReference type="AlphaFoldDB" id="A0A7C3PKE8"/>
<accession>A0A7C3PKE8</accession>
<organism evidence="1">
    <name type="scientific">Oscillatoriales cyanobacterium SpSt-418</name>
    <dbReference type="NCBI Taxonomy" id="2282169"/>
    <lineage>
        <taxon>Bacteria</taxon>
        <taxon>Bacillati</taxon>
        <taxon>Cyanobacteriota</taxon>
        <taxon>Cyanophyceae</taxon>
        <taxon>Oscillatoriophycideae</taxon>
        <taxon>Oscillatoriales</taxon>
    </lineage>
</organism>
<reference evidence="1" key="1">
    <citation type="journal article" date="2020" name="mSystems">
        <title>Genome- and Community-Level Interaction Insights into Carbon Utilization and Element Cycling Functions of Hydrothermarchaeota in Hydrothermal Sediment.</title>
        <authorList>
            <person name="Zhou Z."/>
            <person name="Liu Y."/>
            <person name="Xu W."/>
            <person name="Pan J."/>
            <person name="Luo Z.H."/>
            <person name="Li M."/>
        </authorList>
    </citation>
    <scope>NUCLEOTIDE SEQUENCE [LARGE SCALE GENOMIC DNA]</scope>
    <source>
        <strain evidence="1">SpSt-418</strain>
    </source>
</reference>
<evidence type="ECO:0000313" key="1">
    <source>
        <dbReference type="EMBL" id="HFN00201.1"/>
    </source>
</evidence>
<comment type="caution">
    <text evidence="1">The sequence shown here is derived from an EMBL/GenBank/DDBJ whole genome shotgun (WGS) entry which is preliminary data.</text>
</comment>
<dbReference type="EMBL" id="DSRU01000303">
    <property type="protein sequence ID" value="HFN00201.1"/>
    <property type="molecule type" value="Genomic_DNA"/>
</dbReference>
<proteinExistence type="predicted"/>
<gene>
    <name evidence="1" type="ORF">ENR64_21085</name>
</gene>
<name>A0A7C3PKE8_9CYAN</name>